<feature type="chain" id="PRO_5043552174" evidence="9">
    <location>
        <begin position="25"/>
        <end position="637"/>
    </location>
</feature>
<evidence type="ECO:0000256" key="5">
    <source>
        <dbReference type="ARBA" id="ARBA00023136"/>
    </source>
</evidence>
<name>A0AAV7HFE4_COTGL</name>
<keyword evidence="6" id="KW-0675">Receptor</keyword>
<evidence type="ECO:0000256" key="3">
    <source>
        <dbReference type="ARBA" id="ARBA00022692"/>
    </source>
</evidence>
<evidence type="ECO:0000313" key="10">
    <source>
        <dbReference type="EMBL" id="KAH0535814.1"/>
    </source>
</evidence>
<dbReference type="SUPFAM" id="SSF53850">
    <property type="entry name" value="Periplasmic binding protein-like II"/>
    <property type="match status" value="1"/>
</dbReference>
<dbReference type="Proteomes" id="UP000826195">
    <property type="component" value="Unassembled WGS sequence"/>
</dbReference>
<dbReference type="AlphaFoldDB" id="A0AAV7HFE4"/>
<comment type="caution">
    <text evidence="10">The sequence shown here is derived from an EMBL/GenBank/DDBJ whole genome shotgun (WGS) entry which is preliminary data.</text>
</comment>
<evidence type="ECO:0000256" key="8">
    <source>
        <dbReference type="SAM" id="Phobius"/>
    </source>
</evidence>
<keyword evidence="9" id="KW-0732">Signal</keyword>
<accession>A0AAV7HFE4</accession>
<protein>
    <submittedName>
        <fullName evidence="10">Uncharacterized protein</fullName>
    </submittedName>
</protein>
<dbReference type="PANTHER" id="PTHR42643:SF24">
    <property type="entry name" value="IONOTROPIC RECEPTOR 60A"/>
    <property type="match status" value="1"/>
</dbReference>
<evidence type="ECO:0000256" key="4">
    <source>
        <dbReference type="ARBA" id="ARBA00022989"/>
    </source>
</evidence>
<proteinExistence type="predicted"/>
<evidence type="ECO:0000256" key="1">
    <source>
        <dbReference type="ARBA" id="ARBA00004651"/>
    </source>
</evidence>
<feature type="signal peptide" evidence="9">
    <location>
        <begin position="1"/>
        <end position="24"/>
    </location>
</feature>
<dbReference type="GO" id="GO:0005886">
    <property type="term" value="C:plasma membrane"/>
    <property type="evidence" value="ECO:0007669"/>
    <property type="project" value="UniProtKB-SubCell"/>
</dbReference>
<evidence type="ECO:0000256" key="2">
    <source>
        <dbReference type="ARBA" id="ARBA00022475"/>
    </source>
</evidence>
<sequence>MRKMWINRIIWWLIAVYFFDKNSAFDNISYKRSSTSHIQMGQLFKSCYSDRLNPVVITTNLIDIIDELRVEDINFSVMTIDRDFKAKDIQIFIPAYPLYIVSTDSTDQLQGLLKELKSTPIWNIVSIFFFIEAGGNYCQNASQVLQLLWKFDLLSSFYFCIEPNNDIMLYTYNPYTNRAPDSWTEVNTNDKPDSQWTLYKQLYLPHDKGVCQNLSYDKTKVLGGYEIKAASDSMSWEHITRNETYNISSFEETLMNSDKIFMVTLFSALNVTPKITYDFEGKYENNTVKGFLKLLVNATHDISTSVRNRQNAIGVVDRINLHYQNGLLILTQYRPFEIPAEEVADFYDIHRAAALFLGVLVVTFVTIVLNTDNDYAQAALDILRMVVGAGILSPLQRVSMKICFAVSFLIIFFINPAVQGKITSYLSTPDQRNVESFKDVFDQKYNLYFSPFYEPDIRDLNLWVNSSDKKYFQPRESVFWGCSQYVLNNSSNACLTYSELQVADALKHKLHVTKTFDLKFYMTYWVRKNWALKDRIDQIALKMTEAGLLDHWDKKARHWPLKKIKEYESLSSLTEYEQFELENMFFAYIFLLLTTTLAFIVLGFEILLKKIRPRRRLRLQQQILIFNRRVHVINEWV</sequence>
<dbReference type="InterPro" id="IPR052192">
    <property type="entry name" value="Insect_Ionotropic_Sensory_Rcpt"/>
</dbReference>
<feature type="transmembrane region" description="Helical" evidence="8">
    <location>
        <begin position="585"/>
        <end position="608"/>
    </location>
</feature>
<organism evidence="10 11">
    <name type="scientific">Cotesia glomerata</name>
    <name type="common">Lepidopteran parasitic wasp</name>
    <name type="synonym">Apanteles glomeratus</name>
    <dbReference type="NCBI Taxonomy" id="32391"/>
    <lineage>
        <taxon>Eukaryota</taxon>
        <taxon>Metazoa</taxon>
        <taxon>Ecdysozoa</taxon>
        <taxon>Arthropoda</taxon>
        <taxon>Hexapoda</taxon>
        <taxon>Insecta</taxon>
        <taxon>Pterygota</taxon>
        <taxon>Neoptera</taxon>
        <taxon>Endopterygota</taxon>
        <taxon>Hymenoptera</taxon>
        <taxon>Apocrita</taxon>
        <taxon>Ichneumonoidea</taxon>
        <taxon>Braconidae</taxon>
        <taxon>Microgastrinae</taxon>
        <taxon>Cotesia</taxon>
    </lineage>
</organism>
<keyword evidence="11" id="KW-1185">Reference proteome</keyword>
<reference evidence="10 11" key="1">
    <citation type="journal article" date="2021" name="J. Hered.">
        <title>A chromosome-level genome assembly of the parasitoid wasp, Cotesia glomerata (Hymenoptera: Braconidae).</title>
        <authorList>
            <person name="Pinto B.J."/>
            <person name="Weis J.J."/>
            <person name="Gamble T."/>
            <person name="Ode P.J."/>
            <person name="Paul R."/>
            <person name="Zaspel J.M."/>
        </authorList>
    </citation>
    <scope>NUCLEOTIDE SEQUENCE [LARGE SCALE GENOMIC DNA]</scope>
    <source>
        <strain evidence="10">CgM1</strain>
    </source>
</reference>
<gene>
    <name evidence="10" type="ORF">KQX54_019478</name>
</gene>
<dbReference type="PANTHER" id="PTHR42643">
    <property type="entry name" value="IONOTROPIC RECEPTOR 20A-RELATED"/>
    <property type="match status" value="1"/>
</dbReference>
<keyword evidence="5 8" id="KW-0472">Membrane</keyword>
<comment type="subcellular location">
    <subcellularLocation>
        <location evidence="1">Cell membrane</location>
        <topology evidence="1">Multi-pass membrane protein</topology>
    </subcellularLocation>
</comment>
<dbReference type="EMBL" id="JAHXZJ010002982">
    <property type="protein sequence ID" value="KAH0535814.1"/>
    <property type="molecule type" value="Genomic_DNA"/>
</dbReference>
<keyword evidence="3 8" id="KW-0812">Transmembrane</keyword>
<evidence type="ECO:0000256" key="9">
    <source>
        <dbReference type="SAM" id="SignalP"/>
    </source>
</evidence>
<evidence type="ECO:0000313" key="11">
    <source>
        <dbReference type="Proteomes" id="UP000826195"/>
    </source>
</evidence>
<keyword evidence="2" id="KW-1003">Cell membrane</keyword>
<keyword evidence="7" id="KW-0325">Glycoprotein</keyword>
<evidence type="ECO:0000256" key="6">
    <source>
        <dbReference type="ARBA" id="ARBA00023170"/>
    </source>
</evidence>
<evidence type="ECO:0000256" key="7">
    <source>
        <dbReference type="ARBA" id="ARBA00023180"/>
    </source>
</evidence>
<keyword evidence="4 8" id="KW-1133">Transmembrane helix</keyword>